<sequence length="57" mass="6163">VLQPQHNPLASLAELVYSGDIPKSALNKLIATTSAVNRRQAEHNTEKRPSPSNSLKA</sequence>
<dbReference type="EMBL" id="KV937407">
    <property type="protein sequence ID" value="PIO29015.1"/>
    <property type="molecule type" value="Genomic_DNA"/>
</dbReference>
<evidence type="ECO:0000313" key="3">
    <source>
        <dbReference type="Proteomes" id="UP000228934"/>
    </source>
</evidence>
<keyword evidence="3" id="KW-1185">Reference proteome</keyword>
<protein>
    <submittedName>
        <fullName evidence="2">Uncharacterized protein</fullName>
    </submittedName>
</protein>
<evidence type="ECO:0000313" key="2">
    <source>
        <dbReference type="EMBL" id="PIO29015.1"/>
    </source>
</evidence>
<dbReference type="Proteomes" id="UP000228934">
    <property type="component" value="Unassembled WGS sequence"/>
</dbReference>
<feature type="compositionally biased region" description="Basic and acidic residues" evidence="1">
    <location>
        <begin position="39"/>
        <end position="49"/>
    </location>
</feature>
<dbReference type="AlphaFoldDB" id="A0A2G9RMN1"/>
<gene>
    <name evidence="2" type="ORF">AB205_0016410</name>
</gene>
<accession>A0A2G9RMN1</accession>
<proteinExistence type="predicted"/>
<feature type="non-terminal residue" evidence="2">
    <location>
        <position position="1"/>
    </location>
</feature>
<evidence type="ECO:0000256" key="1">
    <source>
        <dbReference type="SAM" id="MobiDB-lite"/>
    </source>
</evidence>
<organism evidence="2 3">
    <name type="scientific">Aquarana catesbeiana</name>
    <name type="common">American bullfrog</name>
    <name type="synonym">Rana catesbeiana</name>
    <dbReference type="NCBI Taxonomy" id="8400"/>
    <lineage>
        <taxon>Eukaryota</taxon>
        <taxon>Metazoa</taxon>
        <taxon>Chordata</taxon>
        <taxon>Craniata</taxon>
        <taxon>Vertebrata</taxon>
        <taxon>Euteleostomi</taxon>
        <taxon>Amphibia</taxon>
        <taxon>Batrachia</taxon>
        <taxon>Anura</taxon>
        <taxon>Neobatrachia</taxon>
        <taxon>Ranoidea</taxon>
        <taxon>Ranidae</taxon>
        <taxon>Aquarana</taxon>
    </lineage>
</organism>
<feature type="region of interest" description="Disordered" evidence="1">
    <location>
        <begin position="36"/>
        <end position="57"/>
    </location>
</feature>
<reference evidence="3" key="1">
    <citation type="journal article" date="2017" name="Nat. Commun.">
        <title>The North American bullfrog draft genome provides insight into hormonal regulation of long noncoding RNA.</title>
        <authorList>
            <person name="Hammond S.A."/>
            <person name="Warren R.L."/>
            <person name="Vandervalk B.P."/>
            <person name="Kucuk E."/>
            <person name="Khan H."/>
            <person name="Gibb E.A."/>
            <person name="Pandoh P."/>
            <person name="Kirk H."/>
            <person name="Zhao Y."/>
            <person name="Jones M."/>
            <person name="Mungall A.J."/>
            <person name="Coope R."/>
            <person name="Pleasance S."/>
            <person name="Moore R.A."/>
            <person name="Holt R.A."/>
            <person name="Round J.M."/>
            <person name="Ohora S."/>
            <person name="Walle B.V."/>
            <person name="Veldhoen N."/>
            <person name="Helbing C.C."/>
            <person name="Birol I."/>
        </authorList>
    </citation>
    <scope>NUCLEOTIDE SEQUENCE [LARGE SCALE GENOMIC DNA]</scope>
</reference>
<name>A0A2G9RMN1_AQUCT</name>